<dbReference type="Proteomes" id="UP000198870">
    <property type="component" value="Unassembled WGS sequence"/>
</dbReference>
<evidence type="ECO:0000313" key="3">
    <source>
        <dbReference type="Proteomes" id="UP000198870"/>
    </source>
</evidence>
<feature type="chain" id="PRO_5011677565" description="Penicillin-binding protein activator LpoB" evidence="1">
    <location>
        <begin position="25"/>
        <end position="200"/>
    </location>
</feature>
<dbReference type="GO" id="GO:0009252">
    <property type="term" value="P:peptidoglycan biosynthetic process"/>
    <property type="evidence" value="ECO:0007669"/>
    <property type="project" value="TreeGrafter"/>
</dbReference>
<dbReference type="AlphaFoldDB" id="A0A1G5E6P3"/>
<dbReference type="Gene3D" id="3.40.50.10610">
    <property type="entry name" value="ABC-type transport auxiliary lipoprotein component"/>
    <property type="match status" value="1"/>
</dbReference>
<evidence type="ECO:0008006" key="4">
    <source>
        <dbReference type="Google" id="ProtNLM"/>
    </source>
</evidence>
<dbReference type="GO" id="GO:0031241">
    <property type="term" value="C:periplasmic side of cell outer membrane"/>
    <property type="evidence" value="ECO:0007669"/>
    <property type="project" value="TreeGrafter"/>
</dbReference>
<dbReference type="Pfam" id="PF13036">
    <property type="entry name" value="LpoB"/>
    <property type="match status" value="1"/>
</dbReference>
<keyword evidence="3" id="KW-1185">Reference proteome</keyword>
<proteinExistence type="predicted"/>
<dbReference type="OrthoDB" id="9803653at2"/>
<dbReference type="InterPro" id="IPR014094">
    <property type="entry name" value="LpoB"/>
</dbReference>
<name>A0A1G5E6P3_9BACT</name>
<dbReference type="PROSITE" id="PS51257">
    <property type="entry name" value="PROKAR_LIPOPROTEIN"/>
    <property type="match status" value="1"/>
</dbReference>
<dbReference type="EMBL" id="FMUX01000005">
    <property type="protein sequence ID" value="SCY22693.1"/>
    <property type="molecule type" value="Genomic_DNA"/>
</dbReference>
<organism evidence="2 3">
    <name type="scientific">Desulfoluna spongiiphila</name>
    <dbReference type="NCBI Taxonomy" id="419481"/>
    <lineage>
        <taxon>Bacteria</taxon>
        <taxon>Pseudomonadati</taxon>
        <taxon>Thermodesulfobacteriota</taxon>
        <taxon>Desulfobacteria</taxon>
        <taxon>Desulfobacterales</taxon>
        <taxon>Desulfolunaceae</taxon>
        <taxon>Desulfoluna</taxon>
    </lineage>
</organism>
<accession>A0A1G5E6P3</accession>
<sequence length="200" mass="22570">MKKSALLVAFVLLALLTACQTVSTQRVETDSVTDVGDKWNDTDSRLVADEMIDDVLSRPWLNRFYKANNGENPVVIIGSVKNKSHEHINVKTFVRNLERALLNSGQVEFAASRSERDEIRDERLDQASHASEETAKSAGQEVGADFMLQGELNSIVNKDGGKSVRFYQVDLTLIDLEKNKKVWIGEKQIKKVIKQSRFKF</sequence>
<dbReference type="PANTHER" id="PTHR40593">
    <property type="entry name" value="PENICILLIN-BINDING PROTEIN ACTIVATOR LPOB"/>
    <property type="match status" value="1"/>
</dbReference>
<dbReference type="PANTHER" id="PTHR40593:SF1">
    <property type="entry name" value="PENICILLIN-BINDING PROTEIN ACTIVATOR LPOB"/>
    <property type="match status" value="1"/>
</dbReference>
<feature type="signal peptide" evidence="1">
    <location>
        <begin position="1"/>
        <end position="24"/>
    </location>
</feature>
<evidence type="ECO:0000313" key="2">
    <source>
        <dbReference type="EMBL" id="SCY22693.1"/>
    </source>
</evidence>
<protein>
    <recommendedName>
        <fullName evidence="4">Penicillin-binding protein activator LpoB</fullName>
    </recommendedName>
</protein>
<keyword evidence="1" id="KW-0732">Signal</keyword>
<dbReference type="GO" id="GO:0030234">
    <property type="term" value="F:enzyme regulator activity"/>
    <property type="evidence" value="ECO:0007669"/>
    <property type="project" value="TreeGrafter"/>
</dbReference>
<gene>
    <name evidence="2" type="ORF">SAMN05216233_105207</name>
</gene>
<reference evidence="2 3" key="1">
    <citation type="submission" date="2016-10" db="EMBL/GenBank/DDBJ databases">
        <authorList>
            <person name="de Groot N.N."/>
        </authorList>
    </citation>
    <scope>NUCLEOTIDE SEQUENCE [LARGE SCALE GENOMIC DNA]</scope>
    <source>
        <strain evidence="2 3">AA1</strain>
    </source>
</reference>
<dbReference type="RefSeq" id="WP_092210366.1">
    <property type="nucleotide sequence ID" value="NZ_FMUX01000005.1"/>
</dbReference>
<evidence type="ECO:0000256" key="1">
    <source>
        <dbReference type="SAM" id="SignalP"/>
    </source>
</evidence>
<dbReference type="STRING" id="419481.SAMN05216233_105207"/>